<evidence type="ECO:0000313" key="11">
    <source>
        <dbReference type="EMBL" id="MST61539.1"/>
    </source>
</evidence>
<dbReference type="PRINTS" id="PR00932">
    <property type="entry name" value="AMINO1PTASE"/>
</dbReference>
<evidence type="ECO:0000256" key="4">
    <source>
        <dbReference type="ARBA" id="ARBA00022670"/>
    </source>
</evidence>
<dbReference type="SUPFAM" id="SSF101821">
    <property type="entry name" value="Aminopeptidase/glucanase lid domain"/>
    <property type="match status" value="1"/>
</dbReference>
<keyword evidence="3 9" id="KW-0031">Aminopeptidase</keyword>
<dbReference type="EMBL" id="VUNE01000001">
    <property type="protein sequence ID" value="MST61539.1"/>
    <property type="molecule type" value="Genomic_DNA"/>
</dbReference>
<dbReference type="GO" id="GO:0005737">
    <property type="term" value="C:cytoplasm"/>
    <property type="evidence" value="ECO:0007669"/>
    <property type="project" value="UniProtKB-ARBA"/>
</dbReference>
<evidence type="ECO:0000256" key="5">
    <source>
        <dbReference type="ARBA" id="ARBA00022723"/>
    </source>
</evidence>
<dbReference type="EC" id="3.4.11.-" evidence="10"/>
<organism evidence="11 12">
    <name type="scientific">Peptostreptococcus porci</name>
    <dbReference type="NCBI Taxonomy" id="2652282"/>
    <lineage>
        <taxon>Bacteria</taxon>
        <taxon>Bacillati</taxon>
        <taxon>Bacillota</taxon>
        <taxon>Clostridia</taxon>
        <taxon>Peptostreptococcales</taxon>
        <taxon>Peptostreptococcaceae</taxon>
        <taxon>Peptostreptococcus</taxon>
    </lineage>
</organism>
<evidence type="ECO:0000256" key="3">
    <source>
        <dbReference type="ARBA" id="ARBA00022438"/>
    </source>
</evidence>
<evidence type="ECO:0000256" key="1">
    <source>
        <dbReference type="ARBA" id="ARBA00001947"/>
    </source>
</evidence>
<keyword evidence="7 9" id="KW-0862">Zinc</keyword>
<keyword evidence="5 9" id="KW-0479">Metal-binding</keyword>
<evidence type="ECO:0000256" key="2">
    <source>
        <dbReference type="ARBA" id="ARBA00008290"/>
    </source>
</evidence>
<dbReference type="RefSeq" id="WP_154536968.1">
    <property type="nucleotide sequence ID" value="NZ_VUNE01000001.1"/>
</dbReference>
<comment type="similarity">
    <text evidence="2 9">Belongs to the peptidase M18 family.</text>
</comment>
<keyword evidence="12" id="KW-1185">Reference proteome</keyword>
<reference evidence="11 12" key="1">
    <citation type="submission" date="2019-08" db="EMBL/GenBank/DDBJ databases">
        <title>In-depth cultivation of the pig gut microbiome towards novel bacterial diversity and tailored functional studies.</title>
        <authorList>
            <person name="Wylensek D."/>
            <person name="Hitch T.C.A."/>
            <person name="Clavel T."/>
        </authorList>
    </citation>
    <scope>NUCLEOTIDE SEQUENCE [LARGE SCALE GENOMIC DNA]</scope>
    <source>
        <strain evidence="11 12">WCA-SAB-591-4A-A</strain>
    </source>
</reference>
<dbReference type="GO" id="GO:0004177">
    <property type="term" value="F:aminopeptidase activity"/>
    <property type="evidence" value="ECO:0007669"/>
    <property type="project" value="UniProtKB-KW"/>
</dbReference>
<dbReference type="Gene3D" id="3.40.630.10">
    <property type="entry name" value="Zn peptidases"/>
    <property type="match status" value="1"/>
</dbReference>
<evidence type="ECO:0000313" key="12">
    <source>
        <dbReference type="Proteomes" id="UP000440713"/>
    </source>
</evidence>
<sequence length="461" mass="51078">MSLELDRKSVWKSVDDNGYREIMAYGERYKNFLNAAKNERESVDFIVEQAKKNGFISLSEALENGVKKGDKIYHNEKNKSVVLFVIGDDLTEGMTILGSHIDSPRLDIKQNPLYQDSELAYLKTHYYGGIKKYPWLTTPLALHGYVKTKSGREVSLNIGEDESEPVFYINDLLAHFSREQVKKPASEFISAEQLNIVVGHSSFGADDEKNPIKTLILKYLNEKYSIVEEDFAVAEFHAVPAGKARDVGFDKSLIASYGHDDSVCAYACLEAIFDVKNTDRTIVGLFVDKEEIGSVGNTSMSAKFFENVVAEIINSMRDDYSDLLVRRAFSKSKALSADVTAALDPDFREVSDDKNAAILGYGITINKYTGAGGKFMASDANAEFLAEVRDVFNKNGVLWQTAVMGKTDMGGGGTIAYILAEHGVEILDCGTAMLSMHSPIELVSKADAYMTFKGYRAFLNI</sequence>
<keyword evidence="4 9" id="KW-0645">Protease</keyword>
<protein>
    <recommendedName>
        <fullName evidence="10">M18 family aminopeptidase</fullName>
        <ecNumber evidence="10">3.4.11.-</ecNumber>
    </recommendedName>
</protein>
<name>A0A6N7XEA9_9FIRM</name>
<dbReference type="PANTHER" id="PTHR28570:SF2">
    <property type="entry name" value="M18 FAMILY AMINOPEPTIDASE 1-RELATED"/>
    <property type="match status" value="1"/>
</dbReference>
<dbReference type="InterPro" id="IPR001948">
    <property type="entry name" value="Peptidase_M18"/>
</dbReference>
<dbReference type="NCBIfam" id="NF002600">
    <property type="entry name" value="PRK02256.1"/>
    <property type="match status" value="1"/>
</dbReference>
<accession>A0A6N7XEA9</accession>
<dbReference type="PANTHER" id="PTHR28570">
    <property type="entry name" value="ASPARTYL AMINOPEPTIDASE"/>
    <property type="match status" value="1"/>
</dbReference>
<dbReference type="GO" id="GO:0008237">
    <property type="term" value="F:metallopeptidase activity"/>
    <property type="evidence" value="ECO:0007669"/>
    <property type="project" value="UniProtKB-KW"/>
</dbReference>
<evidence type="ECO:0000256" key="9">
    <source>
        <dbReference type="RuleBase" id="RU004386"/>
    </source>
</evidence>
<evidence type="ECO:0000256" key="10">
    <source>
        <dbReference type="RuleBase" id="RU004387"/>
    </source>
</evidence>
<dbReference type="GO" id="GO:0006508">
    <property type="term" value="P:proteolysis"/>
    <property type="evidence" value="ECO:0007669"/>
    <property type="project" value="UniProtKB-KW"/>
</dbReference>
<evidence type="ECO:0000256" key="6">
    <source>
        <dbReference type="ARBA" id="ARBA00022801"/>
    </source>
</evidence>
<dbReference type="SUPFAM" id="SSF53187">
    <property type="entry name" value="Zn-dependent exopeptidases"/>
    <property type="match status" value="1"/>
</dbReference>
<comment type="cofactor">
    <cofactor evidence="1 10">
        <name>Zn(2+)</name>
        <dbReference type="ChEBI" id="CHEBI:29105"/>
    </cofactor>
</comment>
<evidence type="ECO:0000256" key="7">
    <source>
        <dbReference type="ARBA" id="ARBA00022833"/>
    </source>
</evidence>
<dbReference type="Pfam" id="PF02127">
    <property type="entry name" value="Peptidase_M18"/>
    <property type="match status" value="1"/>
</dbReference>
<dbReference type="Proteomes" id="UP000440713">
    <property type="component" value="Unassembled WGS sequence"/>
</dbReference>
<evidence type="ECO:0000256" key="8">
    <source>
        <dbReference type="ARBA" id="ARBA00023049"/>
    </source>
</evidence>
<keyword evidence="8 9" id="KW-0482">Metalloprotease</keyword>
<dbReference type="GO" id="GO:0008270">
    <property type="term" value="F:zinc ion binding"/>
    <property type="evidence" value="ECO:0007669"/>
    <property type="project" value="InterPro"/>
</dbReference>
<gene>
    <name evidence="11" type="ORF">FYJ71_00885</name>
</gene>
<proteinExistence type="inferred from homology"/>
<dbReference type="InterPro" id="IPR023358">
    <property type="entry name" value="Peptidase_M18_dom2"/>
</dbReference>
<dbReference type="Gene3D" id="2.30.250.10">
    <property type="entry name" value="Aminopeptidase i, Domain 2"/>
    <property type="match status" value="1"/>
</dbReference>
<comment type="caution">
    <text evidence="11">The sequence shown here is derived from an EMBL/GenBank/DDBJ whole genome shotgun (WGS) entry which is preliminary data.</text>
</comment>
<dbReference type="AlphaFoldDB" id="A0A6N7XEA9"/>
<keyword evidence="6 9" id="KW-0378">Hydrolase</keyword>